<evidence type="ECO:0000256" key="5">
    <source>
        <dbReference type="HAMAP-Rule" id="MF_02070"/>
    </source>
</evidence>
<evidence type="ECO:0000256" key="1">
    <source>
        <dbReference type="ARBA" id="ARBA00022676"/>
    </source>
</evidence>
<dbReference type="HAMAP" id="MF_02070">
    <property type="entry name" value="TagA_TarA"/>
    <property type="match status" value="1"/>
</dbReference>
<comment type="similarity">
    <text evidence="5">Belongs to the glycosyltransferase 26 family. TagA/TarA subfamily.</text>
</comment>
<accession>A0A9P2G750</accession>
<dbReference type="RefSeq" id="WP_003375818.1">
    <property type="nucleotide sequence ID" value="NZ_ACSJ01000007.1"/>
</dbReference>
<keyword evidence="1 5" id="KW-0328">Glycosyltransferase</keyword>
<dbReference type="EMBL" id="ACSJ01000007">
    <property type="protein sequence ID" value="EES91213.1"/>
    <property type="molecule type" value="Genomic_DNA"/>
</dbReference>
<dbReference type="CDD" id="cd06533">
    <property type="entry name" value="Glyco_transf_WecG_TagA"/>
    <property type="match status" value="1"/>
</dbReference>
<comment type="pathway">
    <text evidence="5">Cell wall biogenesis; teichoic acid biosynthesis.</text>
</comment>
<gene>
    <name evidence="6" type="ORF">CLG_B1269</name>
</gene>
<dbReference type="InterPro" id="IPR004629">
    <property type="entry name" value="WecG_TagA_CpsF"/>
</dbReference>
<dbReference type="PANTHER" id="PTHR34136:SF1">
    <property type="entry name" value="UDP-N-ACETYL-D-MANNOSAMINURONIC ACID TRANSFERASE"/>
    <property type="match status" value="1"/>
</dbReference>
<keyword evidence="3 5" id="KW-0777">Teichoic acid biosynthesis</keyword>
<reference evidence="6 7" key="1">
    <citation type="submission" date="2009-10" db="EMBL/GenBank/DDBJ databases">
        <authorList>
            <person name="Shrivastava S."/>
            <person name="Brinkac L.B."/>
            <person name="Brown J.L."/>
            <person name="Bruce D.B."/>
            <person name="Detter C."/>
            <person name="Green L.D."/>
            <person name="Munk C.A."/>
            <person name="Rogers Y.C."/>
            <person name="Tapia R."/>
            <person name="Saunders E.S."/>
            <person name="Sims D.R."/>
            <person name="Smith L.A."/>
            <person name="Smith T.J."/>
            <person name="Sutton G."/>
            <person name="Brettin T."/>
        </authorList>
    </citation>
    <scope>NUCLEOTIDE SEQUENCE [LARGE SCALE GENOMIC DNA]</scope>
    <source>
        <strain evidence="7">D str. 1873</strain>
    </source>
</reference>
<evidence type="ECO:0000313" key="7">
    <source>
        <dbReference type="Proteomes" id="UP000006160"/>
    </source>
</evidence>
<dbReference type="GO" id="GO:0019350">
    <property type="term" value="P:teichoic acid biosynthetic process"/>
    <property type="evidence" value="ECO:0007669"/>
    <property type="project" value="UniProtKB-UniRule"/>
</dbReference>
<keyword evidence="2 5" id="KW-0808">Transferase</keyword>
<dbReference type="Proteomes" id="UP000006160">
    <property type="component" value="Unassembled WGS sequence"/>
</dbReference>
<evidence type="ECO:0000256" key="3">
    <source>
        <dbReference type="ARBA" id="ARBA00022944"/>
    </source>
</evidence>
<name>A0A9P2G750_CLOBO</name>
<keyword evidence="4 5" id="KW-0961">Cell wall biogenesis/degradation</keyword>
<protein>
    <recommendedName>
        <fullName evidence="5">N-acetylglucosaminyldiphosphoundecaprenol N-acetyl-beta-D-mannosaminyltransferase</fullName>
        <ecNumber evidence="5">2.4.1.187</ecNumber>
    </recommendedName>
    <alternativeName>
        <fullName evidence="5">N-acetylmannosaminyltransferase</fullName>
    </alternativeName>
    <alternativeName>
        <fullName evidence="5">UDP-N-acetylmannosamine transferase</fullName>
    </alternativeName>
    <alternativeName>
        <fullName evidence="5">UDP-N-acetylmannosamine:N-acetylglucosaminyl pyrophosphorylundecaprenol N-acetylmannosaminyltransferase</fullName>
    </alternativeName>
</protein>
<organism evidence="6 7">
    <name type="scientific">Clostridium botulinum D str. 1873</name>
    <dbReference type="NCBI Taxonomy" id="592027"/>
    <lineage>
        <taxon>Bacteria</taxon>
        <taxon>Bacillati</taxon>
        <taxon>Bacillota</taxon>
        <taxon>Clostridia</taxon>
        <taxon>Eubacteriales</taxon>
        <taxon>Clostridiaceae</taxon>
        <taxon>Clostridium</taxon>
    </lineage>
</organism>
<dbReference type="GO" id="GO:0071555">
    <property type="term" value="P:cell wall organization"/>
    <property type="evidence" value="ECO:0007669"/>
    <property type="project" value="UniProtKB-KW"/>
</dbReference>
<comment type="caution">
    <text evidence="6">The sequence shown here is derived from an EMBL/GenBank/DDBJ whole genome shotgun (WGS) entry which is preliminary data.</text>
</comment>
<evidence type="ECO:0000256" key="2">
    <source>
        <dbReference type="ARBA" id="ARBA00022679"/>
    </source>
</evidence>
<dbReference type="AlphaFoldDB" id="A0A9P2G750"/>
<dbReference type="GO" id="GO:0047244">
    <property type="term" value="F:N-acetylglucosaminyldiphosphoundecaprenol N-acetyl-beta-D-mannosaminyltransferase activity"/>
    <property type="evidence" value="ECO:0007669"/>
    <property type="project" value="UniProtKB-UniRule"/>
</dbReference>
<comment type="function">
    <text evidence="5">Catalyzes the conversion of GlcNAc-PP-undecaprenol into ManNAc-GlcNAc-PP-undecaprenol, the first committed lipid intermediate in the de novo synthesis of teichoic acid.</text>
</comment>
<dbReference type="NCBIfam" id="TIGR00696">
    <property type="entry name" value="wecG_tagA_cpsF"/>
    <property type="match status" value="1"/>
</dbReference>
<dbReference type="PANTHER" id="PTHR34136">
    <property type="match status" value="1"/>
</dbReference>
<comment type="catalytic activity">
    <reaction evidence="5">
        <text>UDP-N-acetyl-alpha-D-mannosamine + N-acetyl-alpha-D-glucosaminyl-di-trans,octa-cis-undecaprenyl diphosphate = N-acetyl-beta-D-mannosaminyl-(1-&gt;4)-N-acetyl-alpha-D-glucosaminyl di-trans,octa-cis-undecaprenyl diphosphate + UDP + H(+)</text>
        <dbReference type="Rhea" id="RHEA:16053"/>
        <dbReference type="ChEBI" id="CHEBI:15378"/>
        <dbReference type="ChEBI" id="CHEBI:58223"/>
        <dbReference type="ChEBI" id="CHEBI:62959"/>
        <dbReference type="ChEBI" id="CHEBI:68623"/>
        <dbReference type="ChEBI" id="CHEBI:132210"/>
        <dbReference type="EC" id="2.4.1.187"/>
    </reaction>
</comment>
<evidence type="ECO:0000256" key="4">
    <source>
        <dbReference type="ARBA" id="ARBA00023316"/>
    </source>
</evidence>
<dbReference type="Pfam" id="PF03808">
    <property type="entry name" value="Glyco_tran_WecG"/>
    <property type="match status" value="1"/>
</dbReference>
<proteinExistence type="inferred from homology"/>
<dbReference type="EC" id="2.4.1.187" evidence="5"/>
<evidence type="ECO:0000313" key="6">
    <source>
        <dbReference type="EMBL" id="EES91213.1"/>
    </source>
</evidence>
<sequence length="241" mass="27697">MFTDILNYKIFNKDKKQLIKYIERFHKVNIISGNPEVLYMGIKDKFLNDIYTSSNSVIIPDGVGTVLASKILKSPVKEKIAGIEVMDEIIKNCEKENKGIYLVGAKQEVLDNCILNLKNKYPNLKIEGSHNGYFNLENCDDIVEDIKYKSPYALFVAMGCPRQEIFIQNNFEKLPCSIFMGVGGSFDVFSGKVNRAPKWMINLGLEWLYRVIKEPFRIKRLVVIPKFLAYVILHKNKKSTN</sequence>
<dbReference type="InterPro" id="IPR034714">
    <property type="entry name" value="TagA_TarA"/>
</dbReference>